<keyword evidence="4" id="KW-1185">Reference proteome</keyword>
<sequence length="178" mass="19085">MSVTTKESPGRGPGRSGDDGRSERRRPLTRVFDRFATAATRAAGSPYAFGGAVVAIVVWLVSGPLFHYSDAWQLVVNTGTTIITFLMVFLLQQSQNKDSVAMHLKLDELLSSQHAASNALIGIENASEEELRRLAATWLELASRRQTEGDTESDTHDGASGEPADEDDAAGKRNGPGA</sequence>
<proteinExistence type="predicted"/>
<evidence type="ECO:0000256" key="1">
    <source>
        <dbReference type="SAM" id="MobiDB-lite"/>
    </source>
</evidence>
<dbReference type="RefSeq" id="WP_090549537.1">
    <property type="nucleotide sequence ID" value="NZ_FNSR01000002.1"/>
</dbReference>
<dbReference type="AlphaFoldDB" id="A0A1H7TT27"/>
<dbReference type="EMBL" id="FOAJ01000016">
    <property type="protein sequence ID" value="SEL87891.1"/>
    <property type="molecule type" value="Genomic_DNA"/>
</dbReference>
<dbReference type="OrthoDB" id="119761at2"/>
<evidence type="ECO:0000313" key="3">
    <source>
        <dbReference type="EMBL" id="SEL87891.1"/>
    </source>
</evidence>
<reference evidence="4" key="1">
    <citation type="submission" date="2016-10" db="EMBL/GenBank/DDBJ databases">
        <authorList>
            <person name="Varghese N."/>
            <person name="Submissions S."/>
        </authorList>
    </citation>
    <scope>NUCLEOTIDE SEQUENCE [LARGE SCALE GENOMIC DNA]</scope>
    <source>
        <strain evidence="4">LMG 26416</strain>
    </source>
</reference>
<evidence type="ECO:0000256" key="2">
    <source>
        <dbReference type="SAM" id="Phobius"/>
    </source>
</evidence>
<name>A0A1H7TT27_9BURK</name>
<protein>
    <submittedName>
        <fullName evidence="3">Low affinity Fe/Cu permease</fullName>
    </submittedName>
</protein>
<dbReference type="GO" id="GO:0055085">
    <property type="term" value="P:transmembrane transport"/>
    <property type="evidence" value="ECO:0007669"/>
    <property type="project" value="InterPro"/>
</dbReference>
<feature type="transmembrane region" description="Helical" evidence="2">
    <location>
        <begin position="72"/>
        <end position="91"/>
    </location>
</feature>
<dbReference type="STRING" id="416943.SAMN05445871_4731"/>
<evidence type="ECO:0000313" key="4">
    <source>
        <dbReference type="Proteomes" id="UP000199120"/>
    </source>
</evidence>
<feature type="region of interest" description="Disordered" evidence="1">
    <location>
        <begin position="144"/>
        <end position="178"/>
    </location>
</feature>
<keyword evidence="2" id="KW-0472">Membrane</keyword>
<dbReference type="InterPro" id="IPR007251">
    <property type="entry name" value="Iron_permease_Fet4"/>
</dbReference>
<feature type="compositionally biased region" description="Basic and acidic residues" evidence="1">
    <location>
        <begin position="144"/>
        <end position="159"/>
    </location>
</feature>
<dbReference type="Proteomes" id="UP000199120">
    <property type="component" value="Unassembled WGS sequence"/>
</dbReference>
<accession>A0A1H7TT27</accession>
<dbReference type="Pfam" id="PF04120">
    <property type="entry name" value="Iron_permease"/>
    <property type="match status" value="1"/>
</dbReference>
<keyword evidence="2" id="KW-0812">Transmembrane</keyword>
<feature type="compositionally biased region" description="Basic and acidic residues" evidence="1">
    <location>
        <begin position="16"/>
        <end position="25"/>
    </location>
</feature>
<organism evidence="3 4">
    <name type="scientific">Paraburkholderia caballeronis</name>
    <dbReference type="NCBI Taxonomy" id="416943"/>
    <lineage>
        <taxon>Bacteria</taxon>
        <taxon>Pseudomonadati</taxon>
        <taxon>Pseudomonadota</taxon>
        <taxon>Betaproteobacteria</taxon>
        <taxon>Burkholderiales</taxon>
        <taxon>Burkholderiaceae</taxon>
        <taxon>Paraburkholderia</taxon>
    </lineage>
</organism>
<gene>
    <name evidence="3" type="ORF">SAMN05192542_11680</name>
</gene>
<feature type="transmembrane region" description="Helical" evidence="2">
    <location>
        <begin position="47"/>
        <end position="66"/>
    </location>
</feature>
<keyword evidence="2" id="KW-1133">Transmembrane helix</keyword>
<feature type="region of interest" description="Disordered" evidence="1">
    <location>
        <begin position="1"/>
        <end position="25"/>
    </location>
</feature>